<keyword evidence="2" id="KW-0732">Signal</keyword>
<dbReference type="Proteomes" id="UP000053766">
    <property type="component" value="Unassembled WGS sequence"/>
</dbReference>
<dbReference type="InterPro" id="IPR011001">
    <property type="entry name" value="Saposin-like"/>
</dbReference>
<evidence type="ECO:0000313" key="5">
    <source>
        <dbReference type="Proteomes" id="UP000053766"/>
    </source>
</evidence>
<accession>A0A0D8XDJ1</accession>
<keyword evidence="1" id="KW-1015">Disulfide bond</keyword>
<organism evidence="4 5">
    <name type="scientific">Dictyocaulus viviparus</name>
    <name type="common">Bovine lungworm</name>
    <dbReference type="NCBI Taxonomy" id="29172"/>
    <lineage>
        <taxon>Eukaryota</taxon>
        <taxon>Metazoa</taxon>
        <taxon>Ecdysozoa</taxon>
        <taxon>Nematoda</taxon>
        <taxon>Chromadorea</taxon>
        <taxon>Rhabditida</taxon>
        <taxon>Rhabditina</taxon>
        <taxon>Rhabditomorpha</taxon>
        <taxon>Strongyloidea</taxon>
        <taxon>Metastrongylidae</taxon>
        <taxon>Dictyocaulus</taxon>
    </lineage>
</organism>
<evidence type="ECO:0000256" key="2">
    <source>
        <dbReference type="SAM" id="SignalP"/>
    </source>
</evidence>
<evidence type="ECO:0000256" key="1">
    <source>
        <dbReference type="ARBA" id="ARBA00023157"/>
    </source>
</evidence>
<protein>
    <recommendedName>
        <fullName evidence="3">Saposin B-type domain-containing protein</fullName>
    </recommendedName>
</protein>
<dbReference type="PROSITE" id="PS50015">
    <property type="entry name" value="SAP_B"/>
    <property type="match status" value="1"/>
</dbReference>
<dbReference type="InterPro" id="IPR008139">
    <property type="entry name" value="SaposinB_dom"/>
</dbReference>
<feature type="domain" description="Saposin B-type" evidence="3">
    <location>
        <begin position="23"/>
        <end position="109"/>
    </location>
</feature>
<feature type="signal peptide" evidence="2">
    <location>
        <begin position="1"/>
        <end position="20"/>
    </location>
</feature>
<sequence length="113" mass="12756">MLSPLSCVLLFLVNVVLVTQQKSISKCFYCVLFYSQLQKELQIESLNETSLLEIAQRICKNYGPKRLRTSCDYITVAAGDLLKEWLKKVPLDSDAHEACEIIGMCSPSITTKH</sequence>
<dbReference type="Gene3D" id="1.10.225.10">
    <property type="entry name" value="Saposin-like"/>
    <property type="match status" value="1"/>
</dbReference>
<dbReference type="EMBL" id="KN717156">
    <property type="protein sequence ID" value="KJH40511.1"/>
    <property type="molecule type" value="Genomic_DNA"/>
</dbReference>
<keyword evidence="5" id="KW-1185">Reference proteome</keyword>
<reference evidence="4 5" key="1">
    <citation type="submission" date="2013-11" db="EMBL/GenBank/DDBJ databases">
        <title>Draft genome of the bovine lungworm Dictyocaulus viviparus.</title>
        <authorList>
            <person name="Mitreva M."/>
        </authorList>
    </citation>
    <scope>NUCLEOTIDE SEQUENCE [LARGE SCALE GENOMIC DNA]</scope>
    <source>
        <strain evidence="4 5">HannoverDv2000</strain>
    </source>
</reference>
<evidence type="ECO:0000259" key="3">
    <source>
        <dbReference type="PROSITE" id="PS50015"/>
    </source>
</evidence>
<evidence type="ECO:0000313" key="4">
    <source>
        <dbReference type="EMBL" id="KJH40511.1"/>
    </source>
</evidence>
<dbReference type="SUPFAM" id="SSF47862">
    <property type="entry name" value="Saposin"/>
    <property type="match status" value="1"/>
</dbReference>
<reference evidence="5" key="2">
    <citation type="journal article" date="2016" name="Sci. Rep.">
        <title>Dictyocaulus viviparus genome, variome and transcriptome elucidate lungworm biology and support future intervention.</title>
        <authorList>
            <person name="McNulty S.N."/>
            <person name="Strube C."/>
            <person name="Rosa B.A."/>
            <person name="Martin J.C."/>
            <person name="Tyagi R."/>
            <person name="Choi Y.J."/>
            <person name="Wang Q."/>
            <person name="Hallsworth Pepin K."/>
            <person name="Zhang X."/>
            <person name="Ozersky P."/>
            <person name="Wilson R.K."/>
            <person name="Sternberg P.W."/>
            <person name="Gasser R.B."/>
            <person name="Mitreva M."/>
        </authorList>
    </citation>
    <scope>NUCLEOTIDE SEQUENCE [LARGE SCALE GENOMIC DNA]</scope>
    <source>
        <strain evidence="5">HannoverDv2000</strain>
    </source>
</reference>
<dbReference type="AlphaFoldDB" id="A0A0D8XDJ1"/>
<name>A0A0D8XDJ1_DICVI</name>
<gene>
    <name evidence="4" type="ORF">DICVIV_13532</name>
</gene>
<feature type="chain" id="PRO_5002335792" description="Saposin B-type domain-containing protein" evidence="2">
    <location>
        <begin position="21"/>
        <end position="113"/>
    </location>
</feature>
<proteinExistence type="predicted"/>